<dbReference type="EMBL" id="HBHP01018115">
    <property type="protein sequence ID" value="CAD9766598.1"/>
    <property type="molecule type" value="Transcribed_RNA"/>
</dbReference>
<dbReference type="Pfam" id="PF13202">
    <property type="entry name" value="EF-hand_5"/>
    <property type="match status" value="2"/>
</dbReference>
<feature type="domain" description="EF-hand" evidence="7">
    <location>
        <begin position="296"/>
        <end position="331"/>
    </location>
</feature>
<gene>
    <name evidence="8" type="ORF">LSP00402_LOCUS11246</name>
</gene>
<evidence type="ECO:0000313" key="8">
    <source>
        <dbReference type="EMBL" id="CAD9766598.1"/>
    </source>
</evidence>
<dbReference type="GO" id="GO:0016020">
    <property type="term" value="C:membrane"/>
    <property type="evidence" value="ECO:0007669"/>
    <property type="project" value="UniProtKB-SubCell"/>
</dbReference>
<sequence length="457" mass="51086">MWRHLRSLSRGAARGLGGISARALSSGAPMGLVQSVLSIPKRYPFQFACGFTSLKTFSADIFVQKSLEKRETIDWKRTTVFAIFGFCYQGAFQYIVYVKIVAGRILTNAGAFAAKPFREKLKDPRGIMAMLGQVGLANFIMDPFFCLPTYYITKEAILGERKEGQTPLDSVKQALSLYRVNMWEDVTTSWKIWIPAQLFNFGLNPLHLRVPFISVVSFGYCVVLSVMRGAQDEAPKEEALRLHETLSLQMHLNEKLKKQHTTLASDIKDIIRHKADKNGNLDLEAFETIFSNLGVRDRRALRSFFKVFDLDKNGTISPEEFAALVLAMSDEGSAAHRLGKIFQMCDLDGDGLVHREELETMLKAVLRIKANLLQGHPSTSPGLLVGLKWETPMQTTLSPETLSKESRALTATVWEEANHESSKGMTAAEFKEWAEGGTVAAEEVMGLFRIFEPHAIP</sequence>
<evidence type="ECO:0000256" key="6">
    <source>
        <dbReference type="ARBA" id="ARBA00023136"/>
    </source>
</evidence>
<keyword evidence="5" id="KW-1133">Transmembrane helix</keyword>
<dbReference type="PROSITE" id="PS50222">
    <property type="entry name" value="EF_HAND_2"/>
    <property type="match status" value="2"/>
</dbReference>
<dbReference type="InterPro" id="IPR011992">
    <property type="entry name" value="EF-hand-dom_pair"/>
</dbReference>
<name>A0A7S2TTH4_9EUKA</name>
<keyword evidence="4" id="KW-0106">Calcium</keyword>
<dbReference type="InterPro" id="IPR002048">
    <property type="entry name" value="EF_hand_dom"/>
</dbReference>
<keyword evidence="3" id="KW-0812">Transmembrane</keyword>
<dbReference type="Gene3D" id="1.10.238.10">
    <property type="entry name" value="EF-hand"/>
    <property type="match status" value="1"/>
</dbReference>
<organism evidence="8">
    <name type="scientific">Lotharella oceanica</name>
    <dbReference type="NCBI Taxonomy" id="641309"/>
    <lineage>
        <taxon>Eukaryota</taxon>
        <taxon>Sar</taxon>
        <taxon>Rhizaria</taxon>
        <taxon>Cercozoa</taxon>
        <taxon>Chlorarachniophyceae</taxon>
        <taxon>Lotharella</taxon>
    </lineage>
</organism>
<protein>
    <recommendedName>
        <fullName evidence="7">EF-hand domain-containing protein</fullName>
    </recommendedName>
</protein>
<evidence type="ECO:0000256" key="2">
    <source>
        <dbReference type="ARBA" id="ARBA00006824"/>
    </source>
</evidence>
<dbReference type="PROSITE" id="PS00018">
    <property type="entry name" value="EF_HAND_1"/>
    <property type="match status" value="1"/>
</dbReference>
<evidence type="ECO:0000259" key="7">
    <source>
        <dbReference type="PROSITE" id="PS50222"/>
    </source>
</evidence>
<reference evidence="8" key="1">
    <citation type="submission" date="2021-01" db="EMBL/GenBank/DDBJ databases">
        <authorList>
            <person name="Corre E."/>
            <person name="Pelletier E."/>
            <person name="Niang G."/>
            <person name="Scheremetjew M."/>
            <person name="Finn R."/>
            <person name="Kale V."/>
            <person name="Holt S."/>
            <person name="Cochrane G."/>
            <person name="Meng A."/>
            <person name="Brown T."/>
            <person name="Cohen L."/>
        </authorList>
    </citation>
    <scope>NUCLEOTIDE SEQUENCE</scope>
    <source>
        <strain evidence="8">CCMP622</strain>
    </source>
</reference>
<dbReference type="SMART" id="SM00054">
    <property type="entry name" value="EFh"/>
    <property type="match status" value="3"/>
</dbReference>
<dbReference type="GO" id="GO:0005737">
    <property type="term" value="C:cytoplasm"/>
    <property type="evidence" value="ECO:0007669"/>
    <property type="project" value="TreeGrafter"/>
</dbReference>
<dbReference type="InterPro" id="IPR007248">
    <property type="entry name" value="Mpv17_PMP22"/>
</dbReference>
<dbReference type="CDD" id="cd00051">
    <property type="entry name" value="EFh"/>
    <property type="match status" value="1"/>
</dbReference>
<dbReference type="GO" id="GO:0005509">
    <property type="term" value="F:calcium ion binding"/>
    <property type="evidence" value="ECO:0007669"/>
    <property type="project" value="InterPro"/>
</dbReference>
<evidence type="ECO:0000256" key="5">
    <source>
        <dbReference type="ARBA" id="ARBA00022989"/>
    </source>
</evidence>
<dbReference type="AlphaFoldDB" id="A0A7S2TTH4"/>
<evidence type="ECO:0000256" key="1">
    <source>
        <dbReference type="ARBA" id="ARBA00004141"/>
    </source>
</evidence>
<evidence type="ECO:0000256" key="3">
    <source>
        <dbReference type="ARBA" id="ARBA00022692"/>
    </source>
</evidence>
<dbReference type="Pfam" id="PF04117">
    <property type="entry name" value="Mpv17_PMP22"/>
    <property type="match status" value="1"/>
</dbReference>
<dbReference type="PANTHER" id="PTHR11266:SF21">
    <property type="entry name" value="ACT DOMAIN-CONTAINING PROTEIN"/>
    <property type="match status" value="1"/>
</dbReference>
<proteinExistence type="inferred from homology"/>
<feature type="domain" description="EF-hand" evidence="7">
    <location>
        <begin position="333"/>
        <end position="368"/>
    </location>
</feature>
<comment type="subcellular location">
    <subcellularLocation>
        <location evidence="1">Membrane</location>
        <topology evidence="1">Multi-pass membrane protein</topology>
    </subcellularLocation>
</comment>
<dbReference type="SUPFAM" id="SSF47473">
    <property type="entry name" value="EF-hand"/>
    <property type="match status" value="1"/>
</dbReference>
<dbReference type="InterPro" id="IPR018247">
    <property type="entry name" value="EF_Hand_1_Ca_BS"/>
</dbReference>
<comment type="similarity">
    <text evidence="2">Belongs to the peroxisomal membrane protein PXMP2/4 family.</text>
</comment>
<keyword evidence="6" id="KW-0472">Membrane</keyword>
<dbReference type="PANTHER" id="PTHR11266">
    <property type="entry name" value="PEROXISOMAL MEMBRANE PROTEIN 2, PXMP2 MPV17"/>
    <property type="match status" value="1"/>
</dbReference>
<evidence type="ECO:0000256" key="4">
    <source>
        <dbReference type="ARBA" id="ARBA00022837"/>
    </source>
</evidence>
<accession>A0A7S2TTH4</accession>